<dbReference type="InterPro" id="IPR001279">
    <property type="entry name" value="Metallo-B-lactamas"/>
</dbReference>
<feature type="transmembrane region" description="Helical" evidence="7">
    <location>
        <begin position="66"/>
        <end position="86"/>
    </location>
</feature>
<dbReference type="NCBIfam" id="TIGR00361">
    <property type="entry name" value="ComEC_Rec2"/>
    <property type="match status" value="1"/>
</dbReference>
<accession>A0A4V6NJC7</accession>
<evidence type="ECO:0000313" key="12">
    <source>
        <dbReference type="Proteomes" id="UP000294963"/>
    </source>
</evidence>
<evidence type="ECO:0000256" key="5">
    <source>
        <dbReference type="ARBA" id="ARBA00023136"/>
    </source>
</evidence>
<reference evidence="11 12" key="1">
    <citation type="submission" date="2019-03" db="EMBL/GenBank/DDBJ databases">
        <title>Genomic analyses of the natural microbiome of Caenorhabditis elegans.</title>
        <authorList>
            <person name="Samuel B."/>
        </authorList>
    </citation>
    <scope>NUCLEOTIDE SEQUENCE [LARGE SCALE GENOMIC DNA]</scope>
    <source>
        <strain evidence="11 12">JUb89</strain>
    </source>
</reference>
<dbReference type="Pfam" id="PF00753">
    <property type="entry name" value="Lactamase_B"/>
    <property type="match status" value="1"/>
</dbReference>
<feature type="transmembrane region" description="Helical" evidence="7">
    <location>
        <begin position="378"/>
        <end position="396"/>
    </location>
</feature>
<evidence type="ECO:0000313" key="11">
    <source>
        <dbReference type="EMBL" id="TCM67308.1"/>
    </source>
</evidence>
<dbReference type="PANTHER" id="PTHR30619">
    <property type="entry name" value="DNA INTERNALIZATION/COMPETENCE PROTEIN COMEC/REC2"/>
    <property type="match status" value="1"/>
</dbReference>
<feature type="domain" description="ComEC/Rec2-related protein" evidence="9">
    <location>
        <begin position="291"/>
        <end position="578"/>
    </location>
</feature>
<feature type="transmembrane region" description="Helical" evidence="7">
    <location>
        <begin position="583"/>
        <end position="601"/>
    </location>
</feature>
<proteinExistence type="predicted"/>
<dbReference type="NCBIfam" id="TIGR00360">
    <property type="entry name" value="ComEC_N-term"/>
    <property type="match status" value="1"/>
</dbReference>
<feature type="transmembrane region" description="Helical" evidence="7">
    <location>
        <begin position="558"/>
        <end position="577"/>
    </location>
</feature>
<dbReference type="GO" id="GO:0030420">
    <property type="term" value="P:establishment of competence for transformation"/>
    <property type="evidence" value="ECO:0007669"/>
    <property type="project" value="InterPro"/>
</dbReference>
<dbReference type="CDD" id="cd07731">
    <property type="entry name" value="ComA-like_MBL-fold"/>
    <property type="match status" value="1"/>
</dbReference>
<dbReference type="Pfam" id="PF03772">
    <property type="entry name" value="Competence"/>
    <property type="match status" value="1"/>
</dbReference>
<feature type="domain" description="Metallo-beta-lactamase" evidence="8">
    <location>
        <begin position="652"/>
        <end position="817"/>
    </location>
</feature>
<feature type="transmembrane region" description="Helical" evidence="7">
    <location>
        <begin position="521"/>
        <end position="546"/>
    </location>
</feature>
<feature type="domain" description="DUF4131" evidence="10">
    <location>
        <begin position="70"/>
        <end position="236"/>
    </location>
</feature>
<evidence type="ECO:0000256" key="3">
    <source>
        <dbReference type="ARBA" id="ARBA00022692"/>
    </source>
</evidence>
<dbReference type="GO" id="GO:0005886">
    <property type="term" value="C:plasma membrane"/>
    <property type="evidence" value="ECO:0007669"/>
    <property type="project" value="UniProtKB-SubCell"/>
</dbReference>
<dbReference type="Proteomes" id="UP000294963">
    <property type="component" value="Unassembled WGS sequence"/>
</dbReference>
<feature type="transmembrane region" description="Helical" evidence="7">
    <location>
        <begin position="323"/>
        <end position="341"/>
    </location>
</feature>
<dbReference type="InterPro" id="IPR036866">
    <property type="entry name" value="RibonucZ/Hydroxyglut_hydro"/>
</dbReference>
<comment type="caution">
    <text evidence="11">The sequence shown here is derived from an EMBL/GenBank/DDBJ whole genome shotgun (WGS) entry which is preliminary data.</text>
</comment>
<feature type="transmembrane region" description="Helical" evidence="7">
    <location>
        <begin position="353"/>
        <end position="372"/>
    </location>
</feature>
<keyword evidence="12" id="KW-1185">Reference proteome</keyword>
<dbReference type="InterPro" id="IPR004477">
    <property type="entry name" value="ComEC_N"/>
</dbReference>
<evidence type="ECO:0000259" key="9">
    <source>
        <dbReference type="Pfam" id="PF03772"/>
    </source>
</evidence>
<evidence type="ECO:0000256" key="6">
    <source>
        <dbReference type="SAM" id="MobiDB-lite"/>
    </source>
</evidence>
<keyword evidence="2" id="KW-1003">Cell membrane</keyword>
<evidence type="ECO:0000259" key="8">
    <source>
        <dbReference type="Pfam" id="PF00753"/>
    </source>
</evidence>
<name>A0A4V6NJC7_ACICA</name>
<sequence length="875" mass="98118">MLRPKLSTQFSPQSSLKMSPTMSSKISPMLAPLLSPMLRQILLVAWIVGISSMAWPLHILSGWRELALILLLPLLFSVMLMLYSAYRPAQYDPVSKAMTQAMFLRVLAICSVLMAGHLYAQHALTTRLALRTSTAFTGSVLIYVDRIASNSHADPNRWQHQVWVLDQQPQAVLWQLSYPAKSAEDDADYSLQLGRYYRVSGQVKPAHSYAVPGVFDRERWMLQQGLMASMQVETVQLLDAQHVNAMGHVAFVQDQQGSIAKLNRAIESLRLKFRVLIQASNATQPGLLLALLTGDQSLMSVQTQALFQRLGITHLLAISGPHVLLFALMLCFALAKLLRFVCPQIFLRYPKPYLLIGPFLLAVWGYAALVGFEIPALRTLFTTTVICVLLLFKQALRPLKMLLLSASLLLLFDPFSILSAAFWLSFGACLMLLRVYQSMQGGVPNTAIFSSVALSGRVGRVLYGCWLFIAAQWKIFVALLPLLMFIFQQLAWLAPIANLIAIPLIGSVVVPLEVLAASGSFVFPAMAALLFYLADQVLEVMLRLLGWLDQVFAAKTQWLALSFWQSLSLSLAIWMLLLPRGVLPRLWIGVCAVVGLVGVAGQKVDTEFELNVIDVGQGQALLLKLPQHPLPQHKLMIDVGGIYNEKQWGIADHIIIPYLMQQGISRLDQVILSHLDQDHSGAFEPLSKQVRIDQVYSNQQDERFEGFDFQLCQRGQQWQYGQILVQILLPDAEQLADVAEHQNERSCVVYVQVPQARGYQNFLIMGDAGWEAEYQLLQRYPDLKVDVLILGHHGSRHSSAYAFLQQLQPKLAIASAGWNNRYGHPHALVKARLADLGIPMLSSIEQGSIQFYLDAEQQMQWRAHRQTRPWLDRSQ</sequence>
<dbReference type="PANTHER" id="PTHR30619:SF1">
    <property type="entry name" value="RECOMBINATION PROTEIN 2"/>
    <property type="match status" value="1"/>
</dbReference>
<feature type="region of interest" description="Disordered" evidence="6">
    <location>
        <begin position="1"/>
        <end position="22"/>
    </location>
</feature>
<feature type="transmembrane region" description="Helical" evidence="7">
    <location>
        <begin position="461"/>
        <end position="483"/>
    </location>
</feature>
<organism evidence="11 12">
    <name type="scientific">Acinetobacter calcoaceticus</name>
    <dbReference type="NCBI Taxonomy" id="471"/>
    <lineage>
        <taxon>Bacteria</taxon>
        <taxon>Pseudomonadati</taxon>
        <taxon>Pseudomonadota</taxon>
        <taxon>Gammaproteobacteria</taxon>
        <taxon>Moraxellales</taxon>
        <taxon>Moraxellaceae</taxon>
        <taxon>Acinetobacter</taxon>
        <taxon>Acinetobacter calcoaceticus/baumannii complex</taxon>
    </lineage>
</organism>
<evidence type="ECO:0000256" key="4">
    <source>
        <dbReference type="ARBA" id="ARBA00022989"/>
    </source>
</evidence>
<feature type="transmembrane region" description="Helical" evidence="7">
    <location>
        <begin position="408"/>
        <end position="433"/>
    </location>
</feature>
<feature type="transmembrane region" description="Helical" evidence="7">
    <location>
        <begin position="102"/>
        <end position="120"/>
    </location>
</feature>
<protein>
    <submittedName>
        <fullName evidence="11">Competence protein ComEC</fullName>
    </submittedName>
</protein>
<evidence type="ECO:0000256" key="1">
    <source>
        <dbReference type="ARBA" id="ARBA00004651"/>
    </source>
</evidence>
<keyword evidence="5 7" id="KW-0472">Membrane</keyword>
<dbReference type="Gene3D" id="3.60.15.10">
    <property type="entry name" value="Ribonuclease Z/Hydroxyacylglutathione hydrolase-like"/>
    <property type="match status" value="1"/>
</dbReference>
<dbReference type="InterPro" id="IPR025405">
    <property type="entry name" value="DUF4131"/>
</dbReference>
<evidence type="ECO:0000256" key="7">
    <source>
        <dbReference type="SAM" id="Phobius"/>
    </source>
</evidence>
<dbReference type="InterPro" id="IPR035681">
    <property type="entry name" value="ComA-like_MBL"/>
</dbReference>
<gene>
    <name evidence="11" type="ORF">EC844_10980</name>
</gene>
<comment type="subcellular location">
    <subcellularLocation>
        <location evidence="1">Cell membrane</location>
        <topology evidence="1">Multi-pass membrane protein</topology>
    </subcellularLocation>
</comment>
<dbReference type="InterPro" id="IPR004797">
    <property type="entry name" value="Competence_ComEC/Rec2"/>
</dbReference>
<feature type="transmembrane region" description="Helical" evidence="7">
    <location>
        <begin position="490"/>
        <end position="509"/>
    </location>
</feature>
<dbReference type="SUPFAM" id="SSF56281">
    <property type="entry name" value="Metallo-hydrolase/oxidoreductase"/>
    <property type="match status" value="1"/>
</dbReference>
<keyword evidence="3 7" id="KW-0812">Transmembrane</keyword>
<dbReference type="EMBL" id="SLVJ01000009">
    <property type="protein sequence ID" value="TCM67308.1"/>
    <property type="molecule type" value="Genomic_DNA"/>
</dbReference>
<evidence type="ECO:0000259" key="10">
    <source>
        <dbReference type="Pfam" id="PF13567"/>
    </source>
</evidence>
<dbReference type="InterPro" id="IPR052159">
    <property type="entry name" value="Competence_DNA_uptake"/>
</dbReference>
<dbReference type="AlphaFoldDB" id="A0A4V6NJC7"/>
<evidence type="ECO:0000256" key="2">
    <source>
        <dbReference type="ARBA" id="ARBA00022475"/>
    </source>
</evidence>
<keyword evidence="4 7" id="KW-1133">Transmembrane helix</keyword>
<dbReference type="Pfam" id="PF13567">
    <property type="entry name" value="DUF4131"/>
    <property type="match status" value="1"/>
</dbReference>